<evidence type="ECO:0000313" key="3">
    <source>
        <dbReference type="EMBL" id="KAB2576719.1"/>
    </source>
</evidence>
<feature type="domain" description="N-acetyltransferase" evidence="2">
    <location>
        <begin position="30"/>
        <end position="177"/>
    </location>
</feature>
<protein>
    <submittedName>
        <fullName evidence="3">Mycothiol acetyltransferase</fullName>
    </submittedName>
</protein>
<organism evidence="3 4">
    <name type="scientific">Lasiodiplodia theobromae</name>
    <dbReference type="NCBI Taxonomy" id="45133"/>
    <lineage>
        <taxon>Eukaryota</taxon>
        <taxon>Fungi</taxon>
        <taxon>Dikarya</taxon>
        <taxon>Ascomycota</taxon>
        <taxon>Pezizomycotina</taxon>
        <taxon>Dothideomycetes</taxon>
        <taxon>Dothideomycetes incertae sedis</taxon>
        <taxon>Botryosphaeriales</taxon>
        <taxon>Botryosphaeriaceae</taxon>
        <taxon>Lasiodiplodia</taxon>
    </lineage>
</organism>
<dbReference type="SUPFAM" id="SSF55729">
    <property type="entry name" value="Acyl-CoA N-acyltransferases (Nat)"/>
    <property type="match status" value="1"/>
</dbReference>
<dbReference type="GO" id="GO:0008080">
    <property type="term" value="F:N-acetyltransferase activity"/>
    <property type="evidence" value="ECO:0007669"/>
    <property type="project" value="InterPro"/>
</dbReference>
<gene>
    <name evidence="3" type="primary">mshD_0</name>
    <name evidence="3" type="ORF">DBV05_g4729</name>
</gene>
<dbReference type="CDD" id="cd04301">
    <property type="entry name" value="NAT_SF"/>
    <property type="match status" value="1"/>
</dbReference>
<dbReference type="InterPro" id="IPR000182">
    <property type="entry name" value="GNAT_dom"/>
</dbReference>
<proteinExistence type="predicted"/>
<dbReference type="PANTHER" id="PTHR13947">
    <property type="entry name" value="GNAT FAMILY N-ACETYLTRANSFERASE"/>
    <property type="match status" value="1"/>
</dbReference>
<keyword evidence="4" id="KW-1185">Reference proteome</keyword>
<dbReference type="EMBL" id="VCHE01000022">
    <property type="protein sequence ID" value="KAB2576719.1"/>
    <property type="molecule type" value="Genomic_DNA"/>
</dbReference>
<evidence type="ECO:0000259" key="2">
    <source>
        <dbReference type="PROSITE" id="PS51186"/>
    </source>
</evidence>
<dbReference type="Gene3D" id="3.40.630.30">
    <property type="match status" value="1"/>
</dbReference>
<dbReference type="InterPro" id="IPR050769">
    <property type="entry name" value="NAT_camello-type"/>
</dbReference>
<name>A0A5N5DFU9_9PEZI</name>
<accession>A0A5N5DFU9</accession>
<evidence type="ECO:0000313" key="4">
    <source>
        <dbReference type="Proteomes" id="UP000325902"/>
    </source>
</evidence>
<sequence>MAADVDAGLISIRAAHGPSDIDHIITRHGALYASEYGWDAKLMEKLVASTFTEFLGPSHDRTRERLWIAERGTGGTTADHQATFVGCIMLFNDTDDPAHQSAMLRLLLVEPGERGKGLGRRLVRQAVEFAREEAGYRRVLLWMPGEMAVARSIYQTEGFEKLTEVEHEAFGKKSTAESWGLNF</sequence>
<evidence type="ECO:0000256" key="1">
    <source>
        <dbReference type="ARBA" id="ARBA00022679"/>
    </source>
</evidence>
<dbReference type="PROSITE" id="PS51186">
    <property type="entry name" value="GNAT"/>
    <property type="match status" value="1"/>
</dbReference>
<dbReference type="PANTHER" id="PTHR13947:SF37">
    <property type="entry name" value="LD18367P"/>
    <property type="match status" value="1"/>
</dbReference>
<dbReference type="AlphaFoldDB" id="A0A5N5DFU9"/>
<dbReference type="OrthoDB" id="41532at2759"/>
<comment type="caution">
    <text evidence="3">The sequence shown here is derived from an EMBL/GenBank/DDBJ whole genome shotgun (WGS) entry which is preliminary data.</text>
</comment>
<dbReference type="InterPro" id="IPR016181">
    <property type="entry name" value="Acyl_CoA_acyltransferase"/>
</dbReference>
<reference evidence="3 4" key="1">
    <citation type="journal article" date="2019" name="Sci. Rep.">
        <title>A multi-omics analysis of the grapevine pathogen Lasiodiplodia theobromae reveals that temperature affects the expression of virulence- and pathogenicity-related genes.</title>
        <authorList>
            <person name="Felix C."/>
            <person name="Meneses R."/>
            <person name="Goncalves M.F.M."/>
            <person name="Tilleman L."/>
            <person name="Duarte A.S."/>
            <person name="Jorrin-Novo J.V."/>
            <person name="Van de Peer Y."/>
            <person name="Deforce D."/>
            <person name="Van Nieuwerburgh F."/>
            <person name="Esteves A.C."/>
            <person name="Alves A."/>
        </authorList>
    </citation>
    <scope>NUCLEOTIDE SEQUENCE [LARGE SCALE GENOMIC DNA]</scope>
    <source>
        <strain evidence="3 4">LA-SOL3</strain>
    </source>
</reference>
<dbReference type="Pfam" id="PF00583">
    <property type="entry name" value="Acetyltransf_1"/>
    <property type="match status" value="1"/>
</dbReference>
<dbReference type="Proteomes" id="UP000325902">
    <property type="component" value="Unassembled WGS sequence"/>
</dbReference>
<keyword evidence="1 3" id="KW-0808">Transferase</keyword>